<dbReference type="AlphaFoldDB" id="A0A0K0F1Y9"/>
<dbReference type="Proteomes" id="UP000035680">
    <property type="component" value="Unassembled WGS sequence"/>
</dbReference>
<name>A0A0K0F1Y9_STRVS</name>
<dbReference type="WBParaSite" id="SVE_0281500.1">
    <property type="protein sequence ID" value="SVE_0281500.1"/>
    <property type="gene ID" value="SVE_0281500"/>
</dbReference>
<sequence>MNNYHFGGGVRRSFMTFGGVVPEIKRLDYEIPYVDPARIYGFGSNATNHQKNNFTVLKKNEKNHLLGGGDCETISVKDSIKEVETSKIEKSIVPTISQKSLELSVSNLMNDGNTYGKLPNINQNTSIKSIRDKDLSLLSTQINISTFHESLDPIKFEELQKFSTPIRLPEKQVEEHSKQIVKRTPRLMNTWTSYKTNIRKQIKKPKLPGSLKMPNVFRNQAGIKTKVAIKYYQDEEENKPLVVTTNVPRLMVDEPVKLGVINSLKEEFEMYRKCYKIQKEVPNIKEELINDIVHNFQERKEKKILVLFKKVYSYVTKCLYFDKP</sequence>
<evidence type="ECO:0000313" key="1">
    <source>
        <dbReference type="Proteomes" id="UP000035680"/>
    </source>
</evidence>
<protein>
    <submittedName>
        <fullName evidence="2">Enkurin domain-containing protein</fullName>
    </submittedName>
</protein>
<proteinExistence type="predicted"/>
<organism evidence="1 2">
    <name type="scientific">Strongyloides venezuelensis</name>
    <name type="common">Threadworm</name>
    <dbReference type="NCBI Taxonomy" id="75913"/>
    <lineage>
        <taxon>Eukaryota</taxon>
        <taxon>Metazoa</taxon>
        <taxon>Ecdysozoa</taxon>
        <taxon>Nematoda</taxon>
        <taxon>Chromadorea</taxon>
        <taxon>Rhabditida</taxon>
        <taxon>Tylenchina</taxon>
        <taxon>Panagrolaimomorpha</taxon>
        <taxon>Strongyloidoidea</taxon>
        <taxon>Strongyloididae</taxon>
        <taxon>Strongyloides</taxon>
    </lineage>
</organism>
<reference evidence="2" key="2">
    <citation type="submission" date="2015-08" db="UniProtKB">
        <authorList>
            <consortium name="WormBaseParasite"/>
        </authorList>
    </citation>
    <scope>IDENTIFICATION</scope>
</reference>
<reference evidence="1" key="1">
    <citation type="submission" date="2014-07" db="EMBL/GenBank/DDBJ databases">
        <authorList>
            <person name="Martin A.A"/>
            <person name="De Silva N."/>
        </authorList>
    </citation>
    <scope>NUCLEOTIDE SEQUENCE</scope>
</reference>
<accession>A0A0K0F1Y9</accession>
<keyword evidence="1" id="KW-1185">Reference proteome</keyword>
<evidence type="ECO:0000313" key="2">
    <source>
        <dbReference type="WBParaSite" id="SVE_0281500.1"/>
    </source>
</evidence>